<dbReference type="InterPro" id="IPR004450">
    <property type="entry name" value="Thr_synthase-like"/>
</dbReference>
<evidence type="ECO:0000256" key="5">
    <source>
        <dbReference type="NCBIfam" id="TIGR00260"/>
    </source>
</evidence>
<dbReference type="GO" id="GO:0006565">
    <property type="term" value="P:L-serine catabolic process"/>
    <property type="evidence" value="ECO:0007669"/>
    <property type="project" value="TreeGrafter"/>
</dbReference>
<evidence type="ECO:0000256" key="3">
    <source>
        <dbReference type="ARBA" id="ARBA00022898"/>
    </source>
</evidence>
<dbReference type="EC" id="4.2.3.1" evidence="5"/>
<dbReference type="EMBL" id="FOVH01000001">
    <property type="protein sequence ID" value="SFN32783.1"/>
    <property type="molecule type" value="Genomic_DNA"/>
</dbReference>
<evidence type="ECO:0000256" key="6">
    <source>
        <dbReference type="PIRSR" id="PIRSR604450-51"/>
    </source>
</evidence>
<dbReference type="AlphaFoldDB" id="A0A1I4Y500"/>
<keyword evidence="3 6" id="KW-0663">Pyridoxal phosphate</keyword>
<dbReference type="InterPro" id="IPR001926">
    <property type="entry name" value="TrpB-like_PALP"/>
</dbReference>
<dbReference type="CDD" id="cd01563">
    <property type="entry name" value="Thr-synth_1"/>
    <property type="match status" value="1"/>
</dbReference>
<dbReference type="GO" id="GO:0009088">
    <property type="term" value="P:threonine biosynthetic process"/>
    <property type="evidence" value="ECO:0007669"/>
    <property type="project" value="UniProtKB-UniRule"/>
</dbReference>
<gene>
    <name evidence="8" type="ORF">SAMN04489713_1011174</name>
</gene>
<feature type="modified residue" description="N6-(pyridoxal phosphate)lysine" evidence="6">
    <location>
        <position position="113"/>
    </location>
</feature>
<name>A0A1I4Y500_9ACTN</name>
<dbReference type="GO" id="GO:0009097">
    <property type="term" value="P:isoleucine biosynthetic process"/>
    <property type="evidence" value="ECO:0007669"/>
    <property type="project" value="TreeGrafter"/>
</dbReference>
<dbReference type="RefSeq" id="WP_083597276.1">
    <property type="nucleotide sequence ID" value="NZ_FOVH01000001.1"/>
</dbReference>
<dbReference type="eggNOG" id="COG0498">
    <property type="taxonomic scope" value="Bacteria"/>
</dbReference>
<dbReference type="SUPFAM" id="SSF53686">
    <property type="entry name" value="Tryptophan synthase beta subunit-like PLP-dependent enzymes"/>
    <property type="match status" value="1"/>
</dbReference>
<dbReference type="InterPro" id="IPR036052">
    <property type="entry name" value="TrpB-like_PALP_sf"/>
</dbReference>
<dbReference type="GO" id="GO:0003941">
    <property type="term" value="F:L-serine ammonia-lyase activity"/>
    <property type="evidence" value="ECO:0007669"/>
    <property type="project" value="TreeGrafter"/>
</dbReference>
<evidence type="ECO:0000256" key="4">
    <source>
        <dbReference type="ARBA" id="ARBA00023239"/>
    </source>
</evidence>
<dbReference type="PANTHER" id="PTHR48078:SF6">
    <property type="entry name" value="L-THREONINE DEHYDRATASE CATABOLIC TDCB"/>
    <property type="match status" value="1"/>
</dbReference>
<dbReference type="Pfam" id="PF00291">
    <property type="entry name" value="PALP"/>
    <property type="match status" value="1"/>
</dbReference>
<keyword evidence="4" id="KW-0456">Lyase</keyword>
<evidence type="ECO:0000259" key="7">
    <source>
        <dbReference type="Pfam" id="PF00291"/>
    </source>
</evidence>
<organism evidence="8 9">
    <name type="scientific">Actinomadura madurae</name>
    <dbReference type="NCBI Taxonomy" id="1993"/>
    <lineage>
        <taxon>Bacteria</taxon>
        <taxon>Bacillati</taxon>
        <taxon>Actinomycetota</taxon>
        <taxon>Actinomycetes</taxon>
        <taxon>Streptosporangiales</taxon>
        <taxon>Thermomonosporaceae</taxon>
        <taxon>Actinomadura</taxon>
    </lineage>
</organism>
<keyword evidence="9" id="KW-1185">Reference proteome</keyword>
<dbReference type="NCBIfam" id="TIGR00260">
    <property type="entry name" value="thrC"/>
    <property type="match status" value="1"/>
</dbReference>
<comment type="cofactor">
    <cofactor evidence="1 6">
        <name>pyridoxal 5'-phosphate</name>
        <dbReference type="ChEBI" id="CHEBI:597326"/>
    </cofactor>
</comment>
<proteinExistence type="inferred from homology"/>
<accession>A0A1I4Y500</accession>
<dbReference type="InterPro" id="IPR050147">
    <property type="entry name" value="Ser/Thr_Dehydratase"/>
</dbReference>
<dbReference type="GO" id="GO:0004795">
    <property type="term" value="F:threonine synthase activity"/>
    <property type="evidence" value="ECO:0007669"/>
    <property type="project" value="UniProtKB-UniRule"/>
</dbReference>
<evidence type="ECO:0000313" key="9">
    <source>
        <dbReference type="Proteomes" id="UP000183413"/>
    </source>
</evidence>
<dbReference type="PANTHER" id="PTHR48078">
    <property type="entry name" value="THREONINE DEHYDRATASE, MITOCHONDRIAL-RELATED"/>
    <property type="match status" value="1"/>
</dbReference>
<dbReference type="GO" id="GO:0006567">
    <property type="term" value="P:L-threonine catabolic process"/>
    <property type="evidence" value="ECO:0007669"/>
    <property type="project" value="TreeGrafter"/>
</dbReference>
<comment type="similarity">
    <text evidence="2">Belongs to the threonine synthase family.</text>
</comment>
<feature type="domain" description="Tryptophan synthase beta chain-like PALP" evidence="7">
    <location>
        <begin position="76"/>
        <end position="380"/>
    </location>
</feature>
<evidence type="ECO:0000313" key="8">
    <source>
        <dbReference type="EMBL" id="SFN32783.1"/>
    </source>
</evidence>
<dbReference type="Proteomes" id="UP000183413">
    <property type="component" value="Unassembled WGS sequence"/>
</dbReference>
<dbReference type="GO" id="GO:0004794">
    <property type="term" value="F:threonine deaminase activity"/>
    <property type="evidence" value="ECO:0007669"/>
    <property type="project" value="TreeGrafter"/>
</dbReference>
<reference evidence="8 9" key="1">
    <citation type="submission" date="2016-10" db="EMBL/GenBank/DDBJ databases">
        <authorList>
            <person name="de Groot N.N."/>
        </authorList>
    </citation>
    <scope>NUCLEOTIDE SEQUENCE [LARGE SCALE GENOMIC DNA]</scope>
    <source>
        <strain evidence="8 9">DSM 43067</strain>
    </source>
</reference>
<evidence type="ECO:0000256" key="2">
    <source>
        <dbReference type="ARBA" id="ARBA00005517"/>
    </source>
</evidence>
<dbReference type="STRING" id="1993.SAMN04489713_1011174"/>
<protein>
    <recommendedName>
        <fullName evidence="5">Threonine synthase</fullName>
        <ecNumber evidence="5">4.2.3.1</ecNumber>
    </recommendedName>
</protein>
<sequence length="414" mass="43644">MPLNADFVMNKEVLVCRRHGVAANPEVPWLCGECSTTLSPPIDDVVMDAEALRERPRNIYRMRELLPVGPLPTIGLHTGWTPLVHARRLGGLIGLENLYLKLDCYNWPSFSYKDRVVAMALQYAFERGASTVACVSTGNVGNSLASLAAAANMRAVVFYPDGIEPAKNVVSSVHGAEIFQLQGTFDQVNAICRELALKGVVPFVNLDLRPFYAEGAKTIAYEVVEQLGWRQPSNVIVPVAGATLLTRIAHGFEEMSRLGMTAAGGGPRIHAAQAAGCAPVADAFEHGESAVRPCVPDTLAKSLAIGNPTDGKVALDLIGRSNGSASAISDEEIVESIGLLASTEGVFTEPAGGVVVATARRLARAGIISPEESVVAVISGNGLKAQEVVASSVERVTRLPADADTVSGALIDAL</sequence>
<dbReference type="Gene3D" id="3.40.50.1100">
    <property type="match status" value="2"/>
</dbReference>
<dbReference type="InParanoid" id="A0A1I4Y500"/>
<evidence type="ECO:0000256" key="1">
    <source>
        <dbReference type="ARBA" id="ARBA00001933"/>
    </source>
</evidence>